<keyword evidence="3" id="KW-0813">Transport</keyword>
<feature type="transmembrane region" description="Helical" evidence="8">
    <location>
        <begin position="159"/>
        <end position="178"/>
    </location>
</feature>
<sequence>MQILTGELEQVGENMKTGISFTQIVFILMLSNGLINHVIVIPLILDVAKRDSWLSVIFAGALYLLWTVLIYFVYKKTRQENLLLWVKKTYGSGIYLLIALLTAAYCFTNATVTLTDTVTWINLSFAPMTPLFVHTILFAVLCFMNAVLGIRSIAMTSSVLLPFVVILGFFVMATNFQHKDYSLLLPIMENGFGPVAKGMAYAGTGFAELIIFLLLKHHLSSTVPYIRLLLLAIAIVGLTIGPTIGAVIEFGPVVAANLRYPAYEEWRLANIGIYIEHLDFLSIYQWFSGAFTRISLSLFLITELFMIDNGRKRFWVLCGLFLCATAISIWPNSDISFYSLLSQYILPALLSVALFLSIVLMLLTAFAERRGRYEES</sequence>
<dbReference type="NCBIfam" id="TIGR00912">
    <property type="entry name" value="2A0309"/>
    <property type="match status" value="1"/>
</dbReference>
<proteinExistence type="inferred from homology"/>
<dbReference type="InterPro" id="IPR004761">
    <property type="entry name" value="Spore_GerAB"/>
</dbReference>
<evidence type="ECO:0000256" key="4">
    <source>
        <dbReference type="ARBA" id="ARBA00022544"/>
    </source>
</evidence>
<evidence type="ECO:0000256" key="7">
    <source>
        <dbReference type="ARBA" id="ARBA00023136"/>
    </source>
</evidence>
<dbReference type="Proteomes" id="UP000319578">
    <property type="component" value="Unassembled WGS sequence"/>
</dbReference>
<dbReference type="Pfam" id="PF03845">
    <property type="entry name" value="Spore_permease"/>
    <property type="match status" value="1"/>
</dbReference>
<evidence type="ECO:0000256" key="1">
    <source>
        <dbReference type="ARBA" id="ARBA00004141"/>
    </source>
</evidence>
<feature type="transmembrane region" description="Helical" evidence="8">
    <location>
        <begin position="94"/>
        <end position="112"/>
    </location>
</feature>
<dbReference type="PANTHER" id="PTHR34975:SF2">
    <property type="entry name" value="SPORE GERMINATION PROTEIN A2"/>
    <property type="match status" value="1"/>
</dbReference>
<evidence type="ECO:0000256" key="6">
    <source>
        <dbReference type="ARBA" id="ARBA00022989"/>
    </source>
</evidence>
<dbReference type="EMBL" id="BJON01000009">
    <property type="protein sequence ID" value="GED68933.1"/>
    <property type="molecule type" value="Genomic_DNA"/>
</dbReference>
<name>A0ABQ0TLX9_9BACL</name>
<protein>
    <submittedName>
        <fullName evidence="9">Uncharacterized protein</fullName>
    </submittedName>
</protein>
<evidence type="ECO:0000313" key="9">
    <source>
        <dbReference type="EMBL" id="GED68933.1"/>
    </source>
</evidence>
<feature type="transmembrane region" description="Helical" evidence="8">
    <location>
        <begin position="198"/>
        <end position="216"/>
    </location>
</feature>
<organism evidence="9 10">
    <name type="scientific">Brevibacillus reuszeri</name>
    <dbReference type="NCBI Taxonomy" id="54915"/>
    <lineage>
        <taxon>Bacteria</taxon>
        <taxon>Bacillati</taxon>
        <taxon>Bacillota</taxon>
        <taxon>Bacilli</taxon>
        <taxon>Bacillales</taxon>
        <taxon>Paenibacillaceae</taxon>
        <taxon>Brevibacillus</taxon>
    </lineage>
</organism>
<keyword evidence="4" id="KW-0309">Germination</keyword>
<feature type="transmembrane region" description="Helical" evidence="8">
    <location>
        <begin position="21"/>
        <end position="41"/>
    </location>
</feature>
<accession>A0ABQ0TLX9</accession>
<feature type="transmembrane region" description="Helical" evidence="8">
    <location>
        <begin position="314"/>
        <end position="332"/>
    </location>
</feature>
<comment type="similarity">
    <text evidence="2">Belongs to the amino acid-polyamine-organocation (APC) superfamily. Spore germination protein (SGP) (TC 2.A.3.9) family.</text>
</comment>
<gene>
    <name evidence="9" type="ORF">BRE01_26350</name>
</gene>
<evidence type="ECO:0000256" key="8">
    <source>
        <dbReference type="SAM" id="Phobius"/>
    </source>
</evidence>
<keyword evidence="7 8" id="KW-0472">Membrane</keyword>
<reference evidence="9 10" key="1">
    <citation type="submission" date="2019-06" db="EMBL/GenBank/DDBJ databases">
        <title>Whole genome shotgun sequence of Brevibacillus reuszeri NBRC 15719.</title>
        <authorList>
            <person name="Hosoyama A."/>
            <person name="Uohara A."/>
            <person name="Ohji S."/>
            <person name="Ichikawa N."/>
        </authorList>
    </citation>
    <scope>NUCLEOTIDE SEQUENCE [LARGE SCALE GENOMIC DNA]</scope>
    <source>
        <strain evidence="9 10">NBRC 15719</strain>
    </source>
</reference>
<comment type="subcellular location">
    <subcellularLocation>
        <location evidence="1">Membrane</location>
        <topology evidence="1">Multi-pass membrane protein</topology>
    </subcellularLocation>
</comment>
<feature type="transmembrane region" description="Helical" evidence="8">
    <location>
        <begin position="283"/>
        <end position="302"/>
    </location>
</feature>
<dbReference type="PANTHER" id="PTHR34975">
    <property type="entry name" value="SPORE GERMINATION PROTEIN A2"/>
    <property type="match status" value="1"/>
</dbReference>
<evidence type="ECO:0000256" key="3">
    <source>
        <dbReference type="ARBA" id="ARBA00022448"/>
    </source>
</evidence>
<feature type="transmembrane region" description="Helical" evidence="8">
    <location>
        <begin position="228"/>
        <end position="248"/>
    </location>
</feature>
<keyword evidence="5 8" id="KW-0812">Transmembrane</keyword>
<evidence type="ECO:0000256" key="5">
    <source>
        <dbReference type="ARBA" id="ARBA00022692"/>
    </source>
</evidence>
<comment type="caution">
    <text evidence="9">The sequence shown here is derived from an EMBL/GenBank/DDBJ whole genome shotgun (WGS) entry which is preliminary data.</text>
</comment>
<keyword evidence="10" id="KW-1185">Reference proteome</keyword>
<keyword evidence="6 8" id="KW-1133">Transmembrane helix</keyword>
<feature type="transmembrane region" description="Helical" evidence="8">
    <location>
        <begin position="132"/>
        <end position="150"/>
    </location>
</feature>
<evidence type="ECO:0000313" key="10">
    <source>
        <dbReference type="Proteomes" id="UP000319578"/>
    </source>
</evidence>
<evidence type="ECO:0000256" key="2">
    <source>
        <dbReference type="ARBA" id="ARBA00007998"/>
    </source>
</evidence>
<feature type="transmembrane region" description="Helical" evidence="8">
    <location>
        <begin position="344"/>
        <end position="367"/>
    </location>
</feature>
<feature type="transmembrane region" description="Helical" evidence="8">
    <location>
        <begin position="53"/>
        <end position="74"/>
    </location>
</feature>